<name>A0AAN8YQL9_SOLBU</name>
<protein>
    <submittedName>
        <fullName evidence="1">Uncharacterized protein</fullName>
    </submittedName>
</protein>
<dbReference type="EMBL" id="JBANQN010000001">
    <property type="protein sequence ID" value="KAK6804106.1"/>
    <property type="molecule type" value="Genomic_DNA"/>
</dbReference>
<dbReference type="Proteomes" id="UP001371456">
    <property type="component" value="Unassembled WGS sequence"/>
</dbReference>
<sequence>MGFKSVFNGKDDQVKFC</sequence>
<evidence type="ECO:0000313" key="2">
    <source>
        <dbReference type="Proteomes" id="UP001371456"/>
    </source>
</evidence>
<evidence type="ECO:0000313" key="1">
    <source>
        <dbReference type="EMBL" id="KAK6804106.1"/>
    </source>
</evidence>
<accession>A0AAN8YQL9</accession>
<proteinExistence type="predicted"/>
<organism evidence="1 2">
    <name type="scientific">Solanum bulbocastanum</name>
    <name type="common">Wild potato</name>
    <dbReference type="NCBI Taxonomy" id="147425"/>
    <lineage>
        <taxon>Eukaryota</taxon>
        <taxon>Viridiplantae</taxon>
        <taxon>Streptophyta</taxon>
        <taxon>Embryophyta</taxon>
        <taxon>Tracheophyta</taxon>
        <taxon>Spermatophyta</taxon>
        <taxon>Magnoliopsida</taxon>
        <taxon>eudicotyledons</taxon>
        <taxon>Gunneridae</taxon>
        <taxon>Pentapetalae</taxon>
        <taxon>asterids</taxon>
        <taxon>lamiids</taxon>
        <taxon>Solanales</taxon>
        <taxon>Solanaceae</taxon>
        <taxon>Solanoideae</taxon>
        <taxon>Solaneae</taxon>
        <taxon>Solanum</taxon>
    </lineage>
</organism>
<keyword evidence="2" id="KW-1185">Reference proteome</keyword>
<dbReference type="AlphaFoldDB" id="A0AAN8YQL9"/>
<gene>
    <name evidence="1" type="ORF">RDI58_001890</name>
</gene>
<comment type="caution">
    <text evidence="1">The sequence shown here is derived from an EMBL/GenBank/DDBJ whole genome shotgun (WGS) entry which is preliminary data.</text>
</comment>
<reference evidence="1 2" key="1">
    <citation type="submission" date="2024-02" db="EMBL/GenBank/DDBJ databases">
        <title>de novo genome assembly of Solanum bulbocastanum strain 11H21.</title>
        <authorList>
            <person name="Hosaka A.J."/>
        </authorList>
    </citation>
    <scope>NUCLEOTIDE SEQUENCE [LARGE SCALE GENOMIC DNA]</scope>
    <source>
        <tissue evidence="1">Young leaves</tissue>
    </source>
</reference>